<dbReference type="Proteomes" id="UP000718281">
    <property type="component" value="Unassembled WGS sequence"/>
</dbReference>
<accession>A0A934X4I4</accession>
<dbReference type="EMBL" id="JADIXZ010000004">
    <property type="protein sequence ID" value="MBK6300922.1"/>
    <property type="molecule type" value="Genomic_DNA"/>
</dbReference>
<dbReference type="EMBL" id="JADJIB010000001">
    <property type="protein sequence ID" value="MBK7271669.1"/>
    <property type="molecule type" value="Genomic_DNA"/>
</dbReference>
<comment type="caution">
    <text evidence="1">The sequence shown here is derived from an EMBL/GenBank/DDBJ whole genome shotgun (WGS) entry which is preliminary data.</text>
</comment>
<evidence type="ECO:0000313" key="4">
    <source>
        <dbReference type="Proteomes" id="UP000718281"/>
    </source>
</evidence>
<evidence type="ECO:0000313" key="5">
    <source>
        <dbReference type="Proteomes" id="UP000726105"/>
    </source>
</evidence>
<dbReference type="Proteomes" id="UP000726105">
    <property type="component" value="Unassembled WGS sequence"/>
</dbReference>
<dbReference type="EMBL" id="JADKGK010000024">
    <property type="protein sequence ID" value="MBL0005230.1"/>
    <property type="molecule type" value="Genomic_DNA"/>
</dbReference>
<dbReference type="SUPFAM" id="SSF55961">
    <property type="entry name" value="Bet v1-like"/>
    <property type="match status" value="1"/>
</dbReference>
<evidence type="ECO:0000313" key="2">
    <source>
        <dbReference type="EMBL" id="MBK7271669.1"/>
    </source>
</evidence>
<dbReference type="AlphaFoldDB" id="A0A934X4I4"/>
<proteinExistence type="predicted"/>
<name>A0A934X4I4_9MICO</name>
<sequence length="170" mass="18171">MQITETLVYPAAIEVVFDMMTDEAFHSRVCEATHAMSYSATVSRQSDGATVITHREMPTNSFPDFARSMVGQSIDIVETIVYGPPGPHGTRIGEMSISMGSAPIHLKGDIRIIPADDGTEVIIEGNLKASIPFVGGKVESAAAPSVISGIHKEYGVGLAWLAERGHTDQD</sequence>
<gene>
    <name evidence="1" type="ORF">IPF40_07675</name>
    <name evidence="2" type="ORF">IPI13_00325</name>
    <name evidence="3" type="ORF">IPP00_15060</name>
</gene>
<evidence type="ECO:0000313" key="1">
    <source>
        <dbReference type="EMBL" id="MBK6300922.1"/>
    </source>
</evidence>
<evidence type="ECO:0000313" key="3">
    <source>
        <dbReference type="EMBL" id="MBL0005230.1"/>
    </source>
</evidence>
<protein>
    <submittedName>
        <fullName evidence="1">DUF2505 domain-containing protein</fullName>
    </submittedName>
</protein>
<dbReference type="Proteomes" id="UP000886632">
    <property type="component" value="Unassembled WGS sequence"/>
</dbReference>
<organism evidence="1 4">
    <name type="scientific">Candidatus Phosphoribacter hodrii</name>
    <dbReference type="NCBI Taxonomy" id="2953743"/>
    <lineage>
        <taxon>Bacteria</taxon>
        <taxon>Bacillati</taxon>
        <taxon>Actinomycetota</taxon>
        <taxon>Actinomycetes</taxon>
        <taxon>Micrococcales</taxon>
        <taxon>Dermatophilaceae</taxon>
        <taxon>Candidatus Phosphoribacter</taxon>
    </lineage>
</organism>
<dbReference type="InterPro" id="IPR019639">
    <property type="entry name" value="DUF2505"/>
</dbReference>
<dbReference type="Pfam" id="PF10698">
    <property type="entry name" value="DUF2505"/>
    <property type="match status" value="1"/>
</dbReference>
<reference evidence="4 5" key="1">
    <citation type="submission" date="2020-10" db="EMBL/GenBank/DDBJ databases">
        <title>Connecting structure to function with the recovery of over 1000 high-quality activated sludge metagenome-assembled genomes encoding full-length rRNA genes using long-read sequencing.</title>
        <authorList>
            <person name="Singleton C.M."/>
            <person name="Petriglieri F."/>
            <person name="Kristensen J.M."/>
            <person name="Kirkegaard R.H."/>
            <person name="Michaelsen T.Y."/>
            <person name="Andersen M.H."/>
            <person name="Karst S.M."/>
            <person name="Dueholm M.S."/>
            <person name="Nielsen P.H."/>
            <person name="Albertsen M."/>
        </authorList>
    </citation>
    <scope>NUCLEOTIDE SEQUENCE [LARGE SCALE GENOMIC DNA]</scope>
    <source>
        <strain evidence="1">AalE_18-Q3-R2-46_BAT3C.188</strain>
        <strain evidence="2">Ega_18-Q3-R5-49_MAXAC.001</strain>
        <strain evidence="3">Ribe_18-Q3-R11-54_MAXAC.001</strain>
    </source>
</reference>